<proteinExistence type="inferred from homology"/>
<dbReference type="Pfam" id="PF22673">
    <property type="entry name" value="MCP-like_PDC_1"/>
    <property type="match status" value="1"/>
</dbReference>
<dbReference type="FunFam" id="1.10.287.950:FF:000001">
    <property type="entry name" value="Methyl-accepting chemotaxis sensory transducer"/>
    <property type="match status" value="1"/>
</dbReference>
<evidence type="ECO:0000313" key="11">
    <source>
        <dbReference type="Proteomes" id="UP000030071"/>
    </source>
</evidence>
<dbReference type="SUPFAM" id="SSF58104">
    <property type="entry name" value="Methyl-accepting chemotaxis protein (MCP) signaling domain"/>
    <property type="match status" value="1"/>
</dbReference>
<reference evidence="9" key="1">
    <citation type="submission" date="2011-08" db="EMBL/GenBank/DDBJ databases">
        <authorList>
            <person name="Hoffman M."/>
            <person name="Strain E.A."/>
            <person name="Brown E."/>
            <person name="Allard M.W."/>
        </authorList>
    </citation>
    <scope>NUCLEOTIDE SEQUENCE</scope>
    <source>
        <strain evidence="9">ATCC 19109</strain>
    </source>
</reference>
<dbReference type="AlphaFoldDB" id="F9T804"/>
<keyword evidence="5" id="KW-0472">Membrane</keyword>
<accession>F9T804</accession>
<feature type="domain" description="Methyl-accepting transducer" evidence="6">
    <location>
        <begin position="451"/>
        <end position="687"/>
    </location>
</feature>
<dbReference type="GeneID" id="23444211"/>
<dbReference type="InterPro" id="IPR003660">
    <property type="entry name" value="HAMP_dom"/>
</dbReference>
<keyword evidence="2 4" id="KW-0807">Transducer</keyword>
<evidence type="ECO:0000259" key="6">
    <source>
        <dbReference type="PROSITE" id="PS50111"/>
    </source>
</evidence>
<organism evidence="8 11">
    <name type="scientific">Vibrio tubiashii ATCC 19109</name>
    <dbReference type="NCBI Taxonomy" id="1051646"/>
    <lineage>
        <taxon>Bacteria</taxon>
        <taxon>Pseudomonadati</taxon>
        <taxon>Pseudomonadota</taxon>
        <taxon>Gammaproteobacteria</taxon>
        <taxon>Vibrionales</taxon>
        <taxon>Vibrionaceae</taxon>
        <taxon>Vibrio</taxon>
        <taxon>Vibrio oreintalis group</taxon>
    </lineage>
</organism>
<reference evidence="9 10" key="2">
    <citation type="journal article" date="2012" name="Int. J. Syst. Evol. Microbiol.">
        <title>Vibrio caribbeanicus sp. nov., isolated from the marine sponge Scleritoderma cyanea.</title>
        <authorList>
            <person name="Hoffmann M."/>
            <person name="Monday S.R."/>
            <person name="Allard M.W."/>
            <person name="Strain E.A."/>
            <person name="Whittaker P."/>
            <person name="Naum M."/>
            <person name="McCarthy P.J."/>
            <person name="Lopez J.V."/>
            <person name="Fischer M."/>
            <person name="Brown E.W."/>
        </authorList>
    </citation>
    <scope>NUCLEOTIDE SEQUENCE [LARGE SCALE GENOMIC DNA]</scope>
    <source>
        <strain evidence="9 10">ATCC 19109</strain>
    </source>
</reference>
<dbReference type="EMBL" id="CP009354">
    <property type="protein sequence ID" value="AIW13699.1"/>
    <property type="molecule type" value="Genomic_DNA"/>
</dbReference>
<feature type="domain" description="HAMP" evidence="7">
    <location>
        <begin position="392"/>
        <end position="446"/>
    </location>
</feature>
<dbReference type="GO" id="GO:0016020">
    <property type="term" value="C:membrane"/>
    <property type="evidence" value="ECO:0007669"/>
    <property type="project" value="UniProtKB-SubCell"/>
</dbReference>
<dbReference type="Proteomes" id="UP000003836">
    <property type="component" value="Unassembled WGS sequence"/>
</dbReference>
<dbReference type="KEGG" id="vtu:IX91_05720"/>
<evidence type="ECO:0000313" key="10">
    <source>
        <dbReference type="Proteomes" id="UP000003836"/>
    </source>
</evidence>
<gene>
    <name evidence="8" type="ORF">IX91_05720</name>
    <name evidence="9" type="ORF">VITU9109_07699</name>
</gene>
<dbReference type="PROSITE" id="PS50111">
    <property type="entry name" value="CHEMOTAXIS_TRANSDUC_2"/>
    <property type="match status" value="1"/>
</dbReference>
<dbReference type="STRING" id="1051646.IX91_05720"/>
<keyword evidence="5" id="KW-0812">Transmembrane</keyword>
<evidence type="ECO:0000313" key="8">
    <source>
        <dbReference type="EMBL" id="AIW13699.1"/>
    </source>
</evidence>
<keyword evidence="5" id="KW-1133">Transmembrane helix</keyword>
<reference evidence="8 11" key="3">
    <citation type="submission" date="2014-08" db="EMBL/GenBank/DDBJ databases">
        <title>First Complete Genome Sequence of the Shellfish Pathogen Vibrio tubiashii.</title>
        <authorList>
            <person name="Richards G.P."/>
            <person name="Needleman D.S."/>
            <person name="Watson M.A."/>
            <person name="Bono J.L."/>
        </authorList>
    </citation>
    <scope>NUCLEOTIDE SEQUENCE [LARGE SCALE GENOMIC DNA]</scope>
    <source>
        <strain evidence="8 11">ATCC 19109</strain>
    </source>
</reference>
<evidence type="ECO:0000256" key="2">
    <source>
        <dbReference type="ARBA" id="ARBA00023224"/>
    </source>
</evidence>
<keyword evidence="10" id="KW-1185">Reference proteome</keyword>
<dbReference type="CDD" id="cd12913">
    <property type="entry name" value="PDC1_MCP_like"/>
    <property type="match status" value="1"/>
</dbReference>
<dbReference type="PROSITE" id="PS50885">
    <property type="entry name" value="HAMP"/>
    <property type="match status" value="1"/>
</dbReference>
<evidence type="ECO:0000256" key="4">
    <source>
        <dbReference type="PROSITE-ProRule" id="PRU00284"/>
    </source>
</evidence>
<dbReference type="GO" id="GO:0006935">
    <property type="term" value="P:chemotaxis"/>
    <property type="evidence" value="ECO:0007669"/>
    <property type="project" value="UniProtKB-ARBA"/>
</dbReference>
<dbReference type="HOGENOM" id="CLU_000445_107_19_6"/>
<dbReference type="SMART" id="SM00304">
    <property type="entry name" value="HAMP"/>
    <property type="match status" value="2"/>
</dbReference>
<evidence type="ECO:0000256" key="1">
    <source>
        <dbReference type="ARBA" id="ARBA00004370"/>
    </source>
</evidence>
<dbReference type="CDD" id="cd11386">
    <property type="entry name" value="MCP_signal"/>
    <property type="match status" value="1"/>
</dbReference>
<dbReference type="Proteomes" id="UP000030071">
    <property type="component" value="Chromosome 1"/>
</dbReference>
<dbReference type="GO" id="GO:0007165">
    <property type="term" value="P:signal transduction"/>
    <property type="evidence" value="ECO:0007669"/>
    <property type="project" value="UniProtKB-KW"/>
</dbReference>
<dbReference type="Gene3D" id="1.10.287.950">
    <property type="entry name" value="Methyl-accepting chemotaxis protein"/>
    <property type="match status" value="1"/>
</dbReference>
<dbReference type="RefSeq" id="WP_004745818.1">
    <property type="nucleotide sequence ID" value="NZ_AFWI01000162.1"/>
</dbReference>
<protein>
    <submittedName>
        <fullName evidence="8 9">Chemotaxis protein</fullName>
    </submittedName>
</protein>
<dbReference type="Gene3D" id="3.30.450.20">
    <property type="entry name" value="PAS domain"/>
    <property type="match status" value="1"/>
</dbReference>
<evidence type="ECO:0000313" key="9">
    <source>
        <dbReference type="EMBL" id="EGU53334.1"/>
    </source>
</evidence>
<name>F9T804_9VIBR</name>
<dbReference type="EMBL" id="AFWI01000162">
    <property type="protein sequence ID" value="EGU53334.1"/>
    <property type="molecule type" value="Genomic_DNA"/>
</dbReference>
<dbReference type="PANTHER" id="PTHR32089">
    <property type="entry name" value="METHYL-ACCEPTING CHEMOTAXIS PROTEIN MCPB"/>
    <property type="match status" value="1"/>
</dbReference>
<dbReference type="eggNOG" id="COG0840">
    <property type="taxonomic scope" value="Bacteria"/>
</dbReference>
<dbReference type="SMART" id="SM00283">
    <property type="entry name" value="MA"/>
    <property type="match status" value="1"/>
</dbReference>
<evidence type="ECO:0000256" key="3">
    <source>
        <dbReference type="ARBA" id="ARBA00029447"/>
    </source>
</evidence>
<dbReference type="PATRIC" id="fig|1051646.9.peg.1121"/>
<dbReference type="Pfam" id="PF00672">
    <property type="entry name" value="HAMP"/>
    <property type="match status" value="1"/>
</dbReference>
<evidence type="ECO:0000259" key="7">
    <source>
        <dbReference type="PROSITE" id="PS50885"/>
    </source>
</evidence>
<feature type="transmembrane region" description="Helical" evidence="5">
    <location>
        <begin position="20"/>
        <end position="41"/>
    </location>
</feature>
<dbReference type="CDD" id="cd06225">
    <property type="entry name" value="HAMP"/>
    <property type="match status" value="1"/>
</dbReference>
<comment type="similarity">
    <text evidence="3">Belongs to the methyl-accepting chemotaxis (MCP) protein family.</text>
</comment>
<comment type="subcellular location">
    <subcellularLocation>
        <location evidence="1">Membrane</location>
    </subcellularLocation>
</comment>
<evidence type="ECO:0000256" key="5">
    <source>
        <dbReference type="SAM" id="Phobius"/>
    </source>
</evidence>
<sequence length="724" mass="78348">MKDTQSVGLFGNLSVRWKFLLAAGGSLIITASALMVSFLYASDQAQQLVRRQTEHNLKQSAEQYISELANQQSLKMQSFFDGSFDRADMLVKNIVSLKENTDQGLVDSDSLRPLLNQIIKKTVSDHSEMLGLYVVSETEALDNSDVYYVDSEEAASNEAGRFAPYWARSSDGSVELEVLLEEDINDTELDESNTPINEWYACSIRNRNACVLNPYLDTVGDEEILMTSLTLPIQSKGQLIGMLGVDFGLNKIQTLITQADQNMFSGHGQVLLLSHGGYVVGYDADQSLVGTHLSETNITDSQALLSWLSQPAYSVNWEDNGETLRAKIPVKLSANSQPWGLVFDVPRQDVMQQALELEKTLNQANRESVANIFLIGVFITVTVLILNALLAAKLVSPIRVVARSLEDIAGGEGDLTRRLTVNSNDEIGALASGFNQFVSKLQGIVTQISTSVSGAKLNAEEASSISQRTNQGMQQQFSEIDLVASASAQLASTAQEVANSASQAVNSAKEANDAAEQGKIVIDSTTHAMESLVAEVSAAVPVADNLAQNSENITSILVVIESIAEQTNLLALNAAIEAARAGDQGRGFAVVADEVRTLAGRTQDSISEIREVINQLKTGTNEVVIAVQKGNENAQQTAEQVNNTVTVLEQIITHIVSIDEISNRISEAAMEQRGVAEELSHNVTNIRDVSQSVSQEADSSARVSQELSNSMSELKGLVQQFKVE</sequence>
<dbReference type="Pfam" id="PF00015">
    <property type="entry name" value="MCPsignal"/>
    <property type="match status" value="1"/>
</dbReference>
<feature type="transmembrane region" description="Helical" evidence="5">
    <location>
        <begin position="369"/>
        <end position="390"/>
    </location>
</feature>
<dbReference type="InterPro" id="IPR004089">
    <property type="entry name" value="MCPsignal_dom"/>
</dbReference>
<dbReference type="PANTHER" id="PTHR32089:SF55">
    <property type="entry name" value="METHYL ACCEPTING SENSORY TRANSDUCER WITH CACHE_2 SMALL MOLECULE BINDING DOMAIN"/>
    <property type="match status" value="1"/>
</dbReference>